<name>A0A0V0SDW0_9BILA</name>
<keyword evidence="2" id="KW-0175">Coiled coil</keyword>
<feature type="coiled-coil region" evidence="2">
    <location>
        <begin position="256"/>
        <end position="283"/>
    </location>
</feature>
<dbReference type="GO" id="GO:0007346">
    <property type="term" value="P:regulation of mitotic cell cycle"/>
    <property type="evidence" value="ECO:0007669"/>
    <property type="project" value="TreeGrafter"/>
</dbReference>
<evidence type="ECO:0000313" key="4">
    <source>
        <dbReference type="Proteomes" id="UP000054630"/>
    </source>
</evidence>
<evidence type="ECO:0000256" key="1">
    <source>
        <dbReference type="ARBA" id="ARBA00007478"/>
    </source>
</evidence>
<keyword evidence="4" id="KW-1185">Reference proteome</keyword>
<feature type="coiled-coil region" evidence="2">
    <location>
        <begin position="432"/>
        <end position="466"/>
    </location>
</feature>
<dbReference type="SUPFAM" id="SSF46966">
    <property type="entry name" value="Spectrin repeat"/>
    <property type="match status" value="1"/>
</dbReference>
<proteinExistence type="inferred from homology"/>
<sequence>MTDISKLPIDIHCSKLLDWLRSRRHIKSDWPQKLAQIRQLISNAIGDMPENDEIAALLSNASLLTYVQCKKIVDILSMTEADTKNIFGRYSSQRMKDWQNIIAKYEENNVYLAEIASLLVDLAQYQIPSLKKRISRLEATIQECEKKKNDYERQARDADLLFTKVCERYNISGSNVPLELINLASNLPEKHEVIVAELRSLWPTVEHYIAFFNYVLGSKLNEEAMAKNFEIFRFIVENGNVTTFQFKRGFPPSVIISLQDSILQQLEKQVDKNEDEIDFGDDLFETGAVKSAEYDGIEEIAVVDDKNVKDSNFKSPFNVENRVARGEEALTILENVFTNGLLLTELFELRSFFKMRHHELNTDHFASELLFANDSVRLLANGMSFVEKWLQATEEIIQKLQDPVLCHLTELRSKAEYLEYLSSEIYSHKERAEKCRQTVDALNNRQNDATKEIQQILEEIQNLAAIAKDLKSFIEQNISKRYNSREVNIVGSTVAI</sequence>
<comment type="caution">
    <text evidence="3">The sequence shown here is derived from an EMBL/GenBank/DDBJ whole genome shotgun (WGS) entry which is preliminary data.</text>
</comment>
<dbReference type="AlphaFoldDB" id="A0A0V0SDW0"/>
<evidence type="ECO:0000313" key="3">
    <source>
        <dbReference type="EMBL" id="KRX24943.1"/>
    </source>
</evidence>
<accession>A0A0V0SDW0</accession>
<gene>
    <name evidence="3" type="primary">Y113G7B.16</name>
    <name evidence="3" type="ORF">T07_14550</name>
</gene>
<dbReference type="STRING" id="6336.A0A0V0SDW0"/>
<dbReference type="Proteomes" id="UP000054630">
    <property type="component" value="Unassembled WGS sequence"/>
</dbReference>
<dbReference type="Pfam" id="PF05600">
    <property type="entry name" value="CDK5RAP3"/>
    <property type="match status" value="1"/>
</dbReference>
<reference evidence="3 4" key="1">
    <citation type="submission" date="2015-01" db="EMBL/GenBank/DDBJ databases">
        <title>Evolution of Trichinella species and genotypes.</title>
        <authorList>
            <person name="Korhonen P.K."/>
            <person name="Edoardo P."/>
            <person name="Giuseppe L.R."/>
            <person name="Gasser R.B."/>
        </authorList>
    </citation>
    <scope>NUCLEOTIDE SEQUENCE [LARGE SCALE GENOMIC DNA]</scope>
    <source>
        <strain evidence="3">ISS37</strain>
    </source>
</reference>
<dbReference type="PANTHER" id="PTHR14894">
    <property type="entry name" value="CDK5 REGULATORY SUBUNIT-ASSOCIATED PROTEIN 3"/>
    <property type="match status" value="1"/>
</dbReference>
<organism evidence="3 4">
    <name type="scientific">Trichinella nelsoni</name>
    <dbReference type="NCBI Taxonomy" id="6336"/>
    <lineage>
        <taxon>Eukaryota</taxon>
        <taxon>Metazoa</taxon>
        <taxon>Ecdysozoa</taxon>
        <taxon>Nematoda</taxon>
        <taxon>Enoplea</taxon>
        <taxon>Dorylaimia</taxon>
        <taxon>Trichinellida</taxon>
        <taxon>Trichinellidae</taxon>
        <taxon>Trichinella</taxon>
    </lineage>
</organism>
<dbReference type="EMBL" id="JYDL01000014">
    <property type="protein sequence ID" value="KRX24943.1"/>
    <property type="molecule type" value="Genomic_DNA"/>
</dbReference>
<comment type="similarity">
    <text evidence="1">Belongs to the CDK5RAP3 family.</text>
</comment>
<dbReference type="InterPro" id="IPR008491">
    <property type="entry name" value="CDK5RAP3"/>
</dbReference>
<feature type="coiled-coil region" evidence="2">
    <location>
        <begin position="127"/>
        <end position="161"/>
    </location>
</feature>
<dbReference type="Gene3D" id="1.20.58.60">
    <property type="match status" value="1"/>
</dbReference>
<dbReference type="PANTHER" id="PTHR14894:SF0">
    <property type="entry name" value="CDK5 REGULATORY SUBUNIT-ASSOCIATED PROTEIN 3"/>
    <property type="match status" value="1"/>
</dbReference>
<dbReference type="OrthoDB" id="340432at2759"/>
<protein>
    <submittedName>
        <fullName evidence="3">CDK5RAP3-like protein</fullName>
    </submittedName>
</protein>
<dbReference type="GO" id="GO:0012505">
    <property type="term" value="C:endomembrane system"/>
    <property type="evidence" value="ECO:0007669"/>
    <property type="project" value="TreeGrafter"/>
</dbReference>
<evidence type="ECO:0000256" key="2">
    <source>
        <dbReference type="SAM" id="Coils"/>
    </source>
</evidence>